<dbReference type="EMBL" id="CP067341">
    <property type="protein sequence ID" value="QQP12983.1"/>
    <property type="molecule type" value="Genomic_DNA"/>
</dbReference>
<dbReference type="Proteomes" id="UP000596049">
    <property type="component" value="Chromosome"/>
</dbReference>
<sequence length="88" mass="10538">MMKQIYTREKEICISFPRGLILLISEIVLYFLSISVVMHKDDYVSFCKYYKFPNGIYIYFYEETTLNGGNLNKELRKIENKKHNKKKG</sequence>
<evidence type="ECO:0000256" key="1">
    <source>
        <dbReference type="SAM" id="Phobius"/>
    </source>
</evidence>
<evidence type="ECO:0000313" key="2">
    <source>
        <dbReference type="EMBL" id="QQP12983.1"/>
    </source>
</evidence>
<keyword evidence="1" id="KW-0812">Transmembrane</keyword>
<name>A0ABX7ASQ2_9BACI</name>
<reference evidence="2 3" key="1">
    <citation type="submission" date="2020-01" db="EMBL/GenBank/DDBJ databases">
        <authorList>
            <person name="Liu G."/>
            <person name="Liu B."/>
        </authorList>
    </citation>
    <scope>NUCLEOTIDE SEQUENCE [LARGE SCALE GENOMIC DNA]</scope>
    <source>
        <strain evidence="2 3">FJAT-51161</strain>
    </source>
</reference>
<dbReference type="RefSeq" id="WP_053597400.1">
    <property type="nucleotide sequence ID" value="NZ_CP067341.1"/>
</dbReference>
<evidence type="ECO:0008006" key="4">
    <source>
        <dbReference type="Google" id="ProtNLM"/>
    </source>
</evidence>
<evidence type="ECO:0000313" key="3">
    <source>
        <dbReference type="Proteomes" id="UP000596049"/>
    </source>
</evidence>
<gene>
    <name evidence="2" type="ORF">FJQ98_02600</name>
</gene>
<keyword evidence="1" id="KW-1133">Transmembrane helix</keyword>
<feature type="transmembrane region" description="Helical" evidence="1">
    <location>
        <begin position="20"/>
        <end position="38"/>
    </location>
</feature>
<keyword evidence="1" id="KW-0472">Membrane</keyword>
<accession>A0ABX7ASQ2</accession>
<keyword evidence="3" id="KW-1185">Reference proteome</keyword>
<proteinExistence type="predicted"/>
<protein>
    <recommendedName>
        <fullName evidence="4">Transposase</fullName>
    </recommendedName>
</protein>
<organism evidence="2 3">
    <name type="scientific">Lysinibacillus agricola</name>
    <dbReference type="NCBI Taxonomy" id="2590012"/>
    <lineage>
        <taxon>Bacteria</taxon>
        <taxon>Bacillati</taxon>
        <taxon>Bacillota</taxon>
        <taxon>Bacilli</taxon>
        <taxon>Bacillales</taxon>
        <taxon>Bacillaceae</taxon>
        <taxon>Lysinibacillus</taxon>
    </lineage>
</organism>